<proteinExistence type="predicted"/>
<dbReference type="SUPFAM" id="SSF52402">
    <property type="entry name" value="Adenine nucleotide alpha hydrolases-like"/>
    <property type="match status" value="1"/>
</dbReference>
<evidence type="ECO:0000313" key="2">
    <source>
        <dbReference type="Proteomes" id="UP001243717"/>
    </source>
</evidence>
<evidence type="ECO:0000313" key="1">
    <source>
        <dbReference type="EMBL" id="MDQ8193631.1"/>
    </source>
</evidence>
<dbReference type="NCBIfam" id="NF041925">
    <property type="entry name" value="QatC"/>
    <property type="match status" value="1"/>
</dbReference>
<comment type="caution">
    <text evidence="1">The sequence shown here is derived from an EMBL/GenBank/DDBJ whole genome shotgun (WGS) entry which is preliminary data.</text>
</comment>
<dbReference type="Gene3D" id="3.40.50.620">
    <property type="entry name" value="HUPs"/>
    <property type="match status" value="1"/>
</dbReference>
<keyword evidence="2" id="KW-1185">Reference proteome</keyword>
<gene>
    <name evidence="1" type="ORF">QEH59_04305</name>
</gene>
<protein>
    <recommendedName>
        <fullName evidence="3">ATPase</fullName>
    </recommendedName>
</protein>
<dbReference type="InterPro" id="IPR049676">
    <property type="entry name" value="QatC"/>
</dbReference>
<dbReference type="InterPro" id="IPR014729">
    <property type="entry name" value="Rossmann-like_a/b/a_fold"/>
</dbReference>
<organism evidence="1 2">
    <name type="scientific">Thalassobacterium sedimentorum</name>
    <dbReference type="NCBI Taxonomy" id="3041258"/>
    <lineage>
        <taxon>Bacteria</taxon>
        <taxon>Pseudomonadati</taxon>
        <taxon>Verrucomicrobiota</taxon>
        <taxon>Opitutia</taxon>
        <taxon>Puniceicoccales</taxon>
        <taxon>Coraliomargaritaceae</taxon>
        <taxon>Thalassobacterium</taxon>
    </lineage>
</organism>
<sequence>MFRHHIVFQMNNKDRFQVTPDDPHSVVSNVDLYDILGLLNFGIQNTVDAVKELALSPSEIAFDLLLLGTAVMGVDTRISRAKNAQDGWTREIFLYFPVSDPGLWQAQAGALSGMLHFLTGDRWCFQFRPRPKAKQIIVPVSDKFNLAPRDCVSLLSGGLDSCIGAIDLLTSGREPIFVSHYSDGTTSTYQRIVLDALKQKYGKSSFDSLRGNIGFPRNILHNGGDEGTQRSRSFLFFSLAAYVADGSSGDTMIYLPENGLISLNVPLDSLRLGALSTRTAHPYYVARWNELLGAIGLSGRLLNPYATQTKGQMIRDCKDLHYLKELLPQTMSCSSPAKARWDKHAPRHCGYCMPCLIRRASTLFGLDDDGDTTEYGVELKGQVLNSKKAEGAHVRAAKSTIAKLQANPKYARLAIFKSGPLTDVGDQLEDYVAVYQNGMNEIAELLKTTNSRPL</sequence>
<dbReference type="EMBL" id="JARXIC010000005">
    <property type="protein sequence ID" value="MDQ8193631.1"/>
    <property type="molecule type" value="Genomic_DNA"/>
</dbReference>
<dbReference type="Proteomes" id="UP001243717">
    <property type="component" value="Unassembled WGS sequence"/>
</dbReference>
<reference evidence="1 2" key="1">
    <citation type="submission" date="2023-04" db="EMBL/GenBank/DDBJ databases">
        <title>A novel bacteria isolated from coastal sediment.</title>
        <authorList>
            <person name="Liu X.-J."/>
            <person name="Du Z.-J."/>
        </authorList>
    </citation>
    <scope>NUCLEOTIDE SEQUENCE [LARGE SCALE GENOMIC DNA]</scope>
    <source>
        <strain evidence="1 2">SDUM461004</strain>
    </source>
</reference>
<dbReference type="RefSeq" id="WP_308984116.1">
    <property type="nucleotide sequence ID" value="NZ_JARXIC010000005.1"/>
</dbReference>
<accession>A0ABU1AFM8</accession>
<evidence type="ECO:0008006" key="3">
    <source>
        <dbReference type="Google" id="ProtNLM"/>
    </source>
</evidence>
<name>A0ABU1AFM8_9BACT</name>